<keyword evidence="1" id="KW-0472">Membrane</keyword>
<keyword evidence="3" id="KW-1185">Reference proteome</keyword>
<feature type="transmembrane region" description="Helical" evidence="1">
    <location>
        <begin position="289"/>
        <end position="311"/>
    </location>
</feature>
<evidence type="ECO:0000256" key="1">
    <source>
        <dbReference type="SAM" id="Phobius"/>
    </source>
</evidence>
<proteinExistence type="predicted"/>
<reference evidence="2 3" key="1">
    <citation type="submission" date="2020-05" db="EMBL/GenBank/DDBJ databases">
        <title>Complete genome sequence of of a novel Thermoleptolyngbya strain isolated from hot springs of Ganzi, Sichuan China.</title>
        <authorList>
            <person name="Tang J."/>
            <person name="Daroch M."/>
            <person name="Li L."/>
            <person name="Waleron K."/>
            <person name="Waleron M."/>
            <person name="Waleron M."/>
        </authorList>
    </citation>
    <scope>NUCLEOTIDE SEQUENCE [LARGE SCALE GENOMIC DNA]</scope>
    <source>
        <strain evidence="2 3">PKUAC-SCTA183</strain>
    </source>
</reference>
<feature type="transmembrane region" description="Helical" evidence="1">
    <location>
        <begin position="25"/>
        <end position="48"/>
    </location>
</feature>
<feature type="transmembrane region" description="Helical" evidence="1">
    <location>
        <begin position="363"/>
        <end position="385"/>
    </location>
</feature>
<keyword evidence="1" id="KW-1133">Transmembrane helix</keyword>
<evidence type="ECO:0000313" key="2">
    <source>
        <dbReference type="EMBL" id="QKD82581.1"/>
    </source>
</evidence>
<dbReference type="RefSeq" id="WP_172355499.1">
    <property type="nucleotide sequence ID" value="NZ_CP053661.1"/>
</dbReference>
<protein>
    <recommendedName>
        <fullName evidence="4">Glycosyltransferase RgtA/B/C/D-like domain-containing protein</fullName>
    </recommendedName>
</protein>
<evidence type="ECO:0000313" key="3">
    <source>
        <dbReference type="Proteomes" id="UP000505210"/>
    </source>
</evidence>
<gene>
    <name evidence="2" type="ORF">HPC62_10655</name>
</gene>
<evidence type="ECO:0008006" key="4">
    <source>
        <dbReference type="Google" id="ProtNLM"/>
    </source>
</evidence>
<dbReference type="EMBL" id="CP053661">
    <property type="protein sequence ID" value="QKD82581.1"/>
    <property type="molecule type" value="Genomic_DNA"/>
</dbReference>
<dbReference type="Proteomes" id="UP000505210">
    <property type="component" value="Chromosome"/>
</dbReference>
<accession>A0A6M8BG47</accession>
<organism evidence="2 3">
    <name type="scientific">Thermoleptolyngbya sichuanensis A183</name>
    <dbReference type="NCBI Taxonomy" id="2737172"/>
    <lineage>
        <taxon>Bacteria</taxon>
        <taxon>Bacillati</taxon>
        <taxon>Cyanobacteriota</taxon>
        <taxon>Cyanophyceae</taxon>
        <taxon>Oculatellales</taxon>
        <taxon>Oculatellaceae</taxon>
        <taxon>Thermoleptolyngbya</taxon>
        <taxon>Thermoleptolyngbya sichuanensis</taxon>
    </lineage>
</organism>
<feature type="transmembrane region" description="Helical" evidence="1">
    <location>
        <begin position="405"/>
        <end position="429"/>
    </location>
</feature>
<feature type="transmembrane region" description="Helical" evidence="1">
    <location>
        <begin position="193"/>
        <end position="214"/>
    </location>
</feature>
<name>A0A6M8BG47_9CYAN</name>
<feature type="transmembrane region" description="Helical" evidence="1">
    <location>
        <begin position="226"/>
        <end position="244"/>
    </location>
</feature>
<dbReference type="KEGG" id="theu:HPC62_10655"/>
<dbReference type="AlphaFoldDB" id="A0A6M8BG47"/>
<feature type="transmembrane region" description="Helical" evidence="1">
    <location>
        <begin position="332"/>
        <end position="351"/>
    </location>
</feature>
<sequence>MILFQPASNSSSGSSASRVSVRSPLAFWLGISLLFTLYYGLVTIAHAFSYPYIVQDDVRQHVVWMQRFTDPELFPNDWIANYFQSVAPLGFKAVFAAAAKLGLPALTFVKILPLLLSLGTTIYLFLIFLELFPSPFGAFLSTLITDQLLWLNDDLISGTPRAFVYPIFTAFLYYLLRRSLLLCVLALGLQGLFFPHLMLVGVGVLTVALVKWCGNRFRLSQDRRDYLFWAAGLGVALLVILPFSRAMDSLGNPLTYDLMRSMPEHGLMGRNEYFGVPPLNFWFNGRSGIRLQLFPSLSLVGLALPLLGRFPRGSLRESRFAAMQHLTPKVRVLVDVVLASMGWFVLAHLFLPRLYLPSRYNYHSFRIVLPLSAAIVFTVLISQFWQTFGPKLRGKVPLAKGDRTLIGLLGCLAAVVTLVPLVPPLIYILQNWQIAQTPAIHQFLAEQPKSALVASLADEADNVPAFALRSTLVGREFALAYHPDYYQEIQNRAIALLQLQYSPNLQTVQQVIQNYGIDWIWIEDAAFQPEYLRQKDWLVHSSFKSAVDEAIATLEQGETPAIVPLLDRCTAVRAGRSRLIDAACVDVRETAVQR</sequence>
<keyword evidence="1" id="KW-0812">Transmembrane</keyword>